<keyword evidence="7 12" id="KW-0547">Nucleotide-binding</keyword>
<dbReference type="SMART" id="SM00072">
    <property type="entry name" value="GuKc"/>
    <property type="match status" value="1"/>
</dbReference>
<dbReference type="NCBIfam" id="TIGR03263">
    <property type="entry name" value="guanyl_kin"/>
    <property type="match status" value="1"/>
</dbReference>
<sequence>MELHKKGMMIVISGPSGAGKGTIIKFLFKRTIHDFCYSVSMTDRLPREKEEDGKDYFFVTKEEFQKKIKENYFLEYNKFINNYYGTPRQKILEDLKKGKKIILELDIQGALEIKNSELCEKSIFIFITPPSKKHLYKRLTKRNTENNEILKKRLQKADEELDAAYKYDYIIINDEIKSAVDKIISIIVAENYKTKNIISYYIENILKEKNK</sequence>
<gene>
    <name evidence="12 15" type="primary">gmk</name>
    <name evidence="15" type="ORF">O7R10_01490</name>
</gene>
<comment type="subcellular location">
    <subcellularLocation>
        <location evidence="2 12">Cytoplasm</location>
    </subcellularLocation>
</comment>
<evidence type="ECO:0000256" key="1">
    <source>
        <dbReference type="ARBA" id="ARBA00003531"/>
    </source>
</evidence>
<comment type="catalytic activity">
    <reaction evidence="11 12">
        <text>GMP + ATP = GDP + ADP</text>
        <dbReference type="Rhea" id="RHEA:20780"/>
        <dbReference type="ChEBI" id="CHEBI:30616"/>
        <dbReference type="ChEBI" id="CHEBI:58115"/>
        <dbReference type="ChEBI" id="CHEBI:58189"/>
        <dbReference type="ChEBI" id="CHEBI:456216"/>
        <dbReference type="EC" id="2.7.4.8"/>
    </reaction>
</comment>
<dbReference type="InterPro" id="IPR017665">
    <property type="entry name" value="Guanylate_kinase"/>
</dbReference>
<keyword evidence="8 12" id="KW-0418">Kinase</keyword>
<keyword evidence="12" id="KW-0963">Cytoplasm</keyword>
<dbReference type="PROSITE" id="PS50052">
    <property type="entry name" value="GUANYLATE_KINASE_2"/>
    <property type="match status" value="1"/>
</dbReference>
<evidence type="ECO:0000313" key="15">
    <source>
        <dbReference type="EMBL" id="WBL31270.1"/>
    </source>
</evidence>
<evidence type="ECO:0000256" key="4">
    <source>
        <dbReference type="ARBA" id="ARBA00012961"/>
    </source>
</evidence>
<dbReference type="GO" id="GO:0004385">
    <property type="term" value="F:GMP kinase activity"/>
    <property type="evidence" value="ECO:0007669"/>
    <property type="project" value="UniProtKB-EC"/>
</dbReference>
<dbReference type="InterPro" id="IPR008145">
    <property type="entry name" value="GK/Ca_channel_bsu"/>
</dbReference>
<dbReference type="SUPFAM" id="SSF52540">
    <property type="entry name" value="P-loop containing nucleoside triphosphate hydrolases"/>
    <property type="match status" value="1"/>
</dbReference>
<keyword evidence="9 12" id="KW-0067">ATP-binding</keyword>
<dbReference type="InterPro" id="IPR008144">
    <property type="entry name" value="Guanylate_kin-like_dom"/>
</dbReference>
<keyword evidence="13" id="KW-0175">Coiled coil</keyword>
<dbReference type="InterPro" id="IPR027417">
    <property type="entry name" value="P-loop_NTPase"/>
</dbReference>
<evidence type="ECO:0000256" key="13">
    <source>
        <dbReference type="SAM" id="Coils"/>
    </source>
</evidence>
<evidence type="ECO:0000256" key="11">
    <source>
        <dbReference type="ARBA" id="ARBA00048594"/>
    </source>
</evidence>
<reference evidence="15" key="1">
    <citation type="submission" date="2022-12" db="EMBL/GenBank/DDBJ databases">
        <title>Genomic Characterization of Candidatus Phytoplasma sacchari in China.</title>
        <authorList>
            <person name="Zhang R.-Y."/>
        </authorList>
    </citation>
    <scope>NUCLEOTIDE SEQUENCE [LARGE SCALE GENOMIC DNA]</scope>
    <source>
        <strain evidence="15">SCWL1</strain>
    </source>
</reference>
<evidence type="ECO:0000313" key="16">
    <source>
        <dbReference type="Proteomes" id="UP001210120"/>
    </source>
</evidence>
<feature type="binding site" evidence="12">
    <location>
        <begin position="14"/>
        <end position="21"/>
    </location>
    <ligand>
        <name>ATP</name>
        <dbReference type="ChEBI" id="CHEBI:30616"/>
    </ligand>
</feature>
<dbReference type="Gene3D" id="3.40.50.300">
    <property type="entry name" value="P-loop containing nucleotide triphosphate hydrolases"/>
    <property type="match status" value="1"/>
</dbReference>
<dbReference type="Proteomes" id="UP001210120">
    <property type="component" value="Chromosome"/>
</dbReference>
<proteinExistence type="inferred from homology"/>
<comment type="similarity">
    <text evidence="3 12">Belongs to the guanylate kinase family.</text>
</comment>
<evidence type="ECO:0000256" key="7">
    <source>
        <dbReference type="ARBA" id="ARBA00022741"/>
    </source>
</evidence>
<dbReference type="PANTHER" id="PTHR23117">
    <property type="entry name" value="GUANYLATE KINASE-RELATED"/>
    <property type="match status" value="1"/>
</dbReference>
<evidence type="ECO:0000256" key="6">
    <source>
        <dbReference type="ARBA" id="ARBA00022679"/>
    </source>
</evidence>
<keyword evidence="6 12" id="KW-0808">Transferase</keyword>
<comment type="function">
    <text evidence="1 12">Essential for recycling GMP and indirectly, cGMP.</text>
</comment>
<organism evidence="15 16">
    <name type="scientific">Candidatus Phytoplasma sacchari</name>
    <dbReference type="NCBI Taxonomy" id="2609813"/>
    <lineage>
        <taxon>Bacteria</taxon>
        <taxon>Bacillati</taxon>
        <taxon>Mycoplasmatota</taxon>
        <taxon>Mollicutes</taxon>
        <taxon>Acholeplasmatales</taxon>
        <taxon>Acholeplasmataceae</taxon>
        <taxon>Candidatus Phytoplasma</taxon>
        <taxon>16SrXI (Rice yellow dwarf group)</taxon>
    </lineage>
</organism>
<evidence type="ECO:0000256" key="10">
    <source>
        <dbReference type="ARBA" id="ARBA00030128"/>
    </source>
</evidence>
<evidence type="ECO:0000259" key="14">
    <source>
        <dbReference type="PROSITE" id="PS50052"/>
    </source>
</evidence>
<feature type="domain" description="Guanylate kinase-like" evidence="14">
    <location>
        <begin position="7"/>
        <end position="188"/>
    </location>
</feature>
<evidence type="ECO:0000256" key="9">
    <source>
        <dbReference type="ARBA" id="ARBA00022840"/>
    </source>
</evidence>
<dbReference type="HAMAP" id="MF_00328">
    <property type="entry name" value="Guanylate_kinase"/>
    <property type="match status" value="1"/>
</dbReference>
<keyword evidence="16" id="KW-1185">Reference proteome</keyword>
<dbReference type="EC" id="2.7.4.8" evidence="4 12"/>
<dbReference type="PANTHER" id="PTHR23117:SF13">
    <property type="entry name" value="GUANYLATE KINASE"/>
    <property type="match status" value="1"/>
</dbReference>
<protein>
    <recommendedName>
        <fullName evidence="5 12">Guanylate kinase</fullName>
        <ecNumber evidence="4 12">2.7.4.8</ecNumber>
    </recommendedName>
    <alternativeName>
        <fullName evidence="10 12">GMP kinase</fullName>
    </alternativeName>
</protein>
<evidence type="ECO:0000256" key="2">
    <source>
        <dbReference type="ARBA" id="ARBA00004496"/>
    </source>
</evidence>
<evidence type="ECO:0000256" key="3">
    <source>
        <dbReference type="ARBA" id="ARBA00005790"/>
    </source>
</evidence>
<feature type="coiled-coil region" evidence="13">
    <location>
        <begin position="140"/>
        <end position="167"/>
    </location>
</feature>
<evidence type="ECO:0000256" key="8">
    <source>
        <dbReference type="ARBA" id="ARBA00022777"/>
    </source>
</evidence>
<dbReference type="Pfam" id="PF00625">
    <property type="entry name" value="Guanylate_kin"/>
    <property type="match status" value="1"/>
</dbReference>
<accession>A0ABY7M1N2</accession>
<dbReference type="EMBL" id="CP115156">
    <property type="protein sequence ID" value="WBL31270.1"/>
    <property type="molecule type" value="Genomic_DNA"/>
</dbReference>
<dbReference type="CDD" id="cd00071">
    <property type="entry name" value="GMPK"/>
    <property type="match status" value="1"/>
</dbReference>
<evidence type="ECO:0000256" key="12">
    <source>
        <dbReference type="HAMAP-Rule" id="MF_00328"/>
    </source>
</evidence>
<evidence type="ECO:0000256" key="5">
    <source>
        <dbReference type="ARBA" id="ARBA00016296"/>
    </source>
</evidence>
<dbReference type="Gene3D" id="3.30.63.10">
    <property type="entry name" value="Guanylate Kinase phosphate binding domain"/>
    <property type="match status" value="1"/>
</dbReference>
<name>A0ABY7M1N2_9MOLU</name>